<reference evidence="1" key="3">
    <citation type="submission" date="2015-04" db="UniProtKB">
        <authorList>
            <consortium name="EnsemblPlants"/>
        </authorList>
    </citation>
    <scope>IDENTIFICATION</scope>
</reference>
<dbReference type="Proteomes" id="UP000032180">
    <property type="component" value="Chromosome 11"/>
</dbReference>
<protein>
    <submittedName>
        <fullName evidence="1">Uncharacterized protein</fullName>
    </submittedName>
</protein>
<keyword evidence="2" id="KW-1185">Reference proteome</keyword>
<proteinExistence type="predicted"/>
<sequence length="68" mass="7454">MDRSHRKLEDKFSECQAIILSLRHAAKGYAVVDNNSDFRFAACKAGGIYLGVADLPEAIYQGFGLASF</sequence>
<name>A0A0D9XSL9_9ORYZ</name>
<accession>A0A0D9XSL9</accession>
<dbReference type="EnsemblPlants" id="LPERR11G12210.1">
    <property type="protein sequence ID" value="LPERR11G12210.1"/>
    <property type="gene ID" value="LPERR11G12210"/>
</dbReference>
<reference evidence="2" key="2">
    <citation type="submission" date="2013-12" db="EMBL/GenBank/DDBJ databases">
        <authorList>
            <person name="Yu Y."/>
            <person name="Lee S."/>
            <person name="de Baynast K."/>
            <person name="Wissotski M."/>
            <person name="Liu L."/>
            <person name="Talag J."/>
            <person name="Goicoechea J."/>
            <person name="Angelova A."/>
            <person name="Jetty R."/>
            <person name="Kudrna D."/>
            <person name="Golser W."/>
            <person name="Rivera L."/>
            <person name="Zhang J."/>
            <person name="Wing R."/>
        </authorList>
    </citation>
    <scope>NUCLEOTIDE SEQUENCE</scope>
</reference>
<dbReference type="HOGENOM" id="CLU_2797592_0_0_1"/>
<evidence type="ECO:0000313" key="2">
    <source>
        <dbReference type="Proteomes" id="UP000032180"/>
    </source>
</evidence>
<dbReference type="Gramene" id="LPERR11G12210.1">
    <property type="protein sequence ID" value="LPERR11G12210.1"/>
    <property type="gene ID" value="LPERR11G12210"/>
</dbReference>
<dbReference type="AlphaFoldDB" id="A0A0D9XSL9"/>
<organism evidence="1 2">
    <name type="scientific">Leersia perrieri</name>
    <dbReference type="NCBI Taxonomy" id="77586"/>
    <lineage>
        <taxon>Eukaryota</taxon>
        <taxon>Viridiplantae</taxon>
        <taxon>Streptophyta</taxon>
        <taxon>Embryophyta</taxon>
        <taxon>Tracheophyta</taxon>
        <taxon>Spermatophyta</taxon>
        <taxon>Magnoliopsida</taxon>
        <taxon>Liliopsida</taxon>
        <taxon>Poales</taxon>
        <taxon>Poaceae</taxon>
        <taxon>BOP clade</taxon>
        <taxon>Oryzoideae</taxon>
        <taxon>Oryzeae</taxon>
        <taxon>Oryzinae</taxon>
        <taxon>Leersia</taxon>
    </lineage>
</organism>
<evidence type="ECO:0000313" key="1">
    <source>
        <dbReference type="EnsemblPlants" id="LPERR11G12210.1"/>
    </source>
</evidence>
<reference evidence="1 2" key="1">
    <citation type="submission" date="2012-08" db="EMBL/GenBank/DDBJ databases">
        <title>Oryza genome evolution.</title>
        <authorList>
            <person name="Wing R.A."/>
        </authorList>
    </citation>
    <scope>NUCLEOTIDE SEQUENCE</scope>
</reference>